<reference evidence="9 11" key="2">
    <citation type="journal article" date="2020" name="Int. J. Syst. Evol. Microbiol.">
        <title>Vagococcus xieshaowenii sp. nov., isolated from snow finch (Montifringilla taczanowskii) cloacal content.</title>
        <authorList>
            <person name="Ge Y."/>
            <person name="Yang J."/>
            <person name="Lai X.H."/>
            <person name="Zhang G."/>
            <person name="Jin D."/>
            <person name="Lu S."/>
            <person name="Wang B."/>
            <person name="Huang Y."/>
            <person name="Huang Y."/>
            <person name="Ren Z."/>
            <person name="Zhang X."/>
            <person name="Xu J."/>
        </authorList>
    </citation>
    <scope>NUCLEOTIDE SEQUENCE [LARGE SCALE GENOMIC DNA]</scope>
    <source>
        <strain evidence="9">Personal::cf-49</strain>
        <strain evidence="11">personal::cf-49</strain>
    </source>
</reference>
<dbReference type="InterPro" id="IPR006354">
    <property type="entry name" value="HAD-SF_hydro_IIA_hyp1"/>
</dbReference>
<dbReference type="PANTHER" id="PTHR19288:SF46">
    <property type="entry name" value="HALOACID DEHALOGENASE-LIKE HYDROLASE DOMAIN-CONTAINING PROTEIN 2"/>
    <property type="match status" value="1"/>
</dbReference>
<feature type="active site" description="Nucleophile" evidence="6">
    <location>
        <position position="9"/>
    </location>
</feature>
<evidence type="ECO:0000256" key="4">
    <source>
        <dbReference type="ARBA" id="ARBA00022842"/>
    </source>
</evidence>
<dbReference type="NCBIfam" id="TIGR01460">
    <property type="entry name" value="HAD-SF-IIA"/>
    <property type="match status" value="1"/>
</dbReference>
<dbReference type="Gene3D" id="3.40.50.1000">
    <property type="entry name" value="HAD superfamily/HAD-like"/>
    <property type="match status" value="2"/>
</dbReference>
<evidence type="ECO:0000313" key="10">
    <source>
        <dbReference type="EMBL" id="TFZ41033.1"/>
    </source>
</evidence>
<dbReference type="PANTHER" id="PTHR19288">
    <property type="entry name" value="4-NITROPHENYLPHOSPHATASE-RELATED"/>
    <property type="match status" value="1"/>
</dbReference>
<dbReference type="Proteomes" id="UP000297725">
    <property type="component" value="Unassembled WGS sequence"/>
</dbReference>
<protein>
    <recommendedName>
        <fullName evidence="5">Acid sugar phosphatase</fullName>
        <ecNumber evidence="5">3.1.3.-</ecNumber>
    </recommendedName>
</protein>
<dbReference type="Pfam" id="PF13344">
    <property type="entry name" value="Hydrolase_6"/>
    <property type="match status" value="1"/>
</dbReference>
<keyword evidence="2 5" id="KW-0479">Metal-binding</keyword>
<keyword evidence="11" id="KW-1185">Reference proteome</keyword>
<dbReference type="NCBIfam" id="TIGR01457">
    <property type="entry name" value="HAD-SF-IIA-hyp2"/>
    <property type="match status" value="1"/>
</dbReference>
<comment type="cofactor">
    <cofactor evidence="8">
        <name>Mg(2+)</name>
        <dbReference type="ChEBI" id="CHEBI:18420"/>
    </cofactor>
    <text evidence="8">Divalent metal ions. Mg(2+) is the most effective.</text>
</comment>
<name>A0AAJ5EG15_9ENTE</name>
<evidence type="ECO:0000256" key="2">
    <source>
        <dbReference type="ARBA" id="ARBA00022723"/>
    </source>
</evidence>
<accession>A0AAJ5EG15</accession>
<evidence type="ECO:0000256" key="7">
    <source>
        <dbReference type="PIRSR" id="PIRSR000915-2"/>
    </source>
</evidence>
<dbReference type="GO" id="GO:0046872">
    <property type="term" value="F:metal ion binding"/>
    <property type="evidence" value="ECO:0007669"/>
    <property type="project" value="UniProtKB-KW"/>
</dbReference>
<comment type="similarity">
    <text evidence="1 5">Belongs to the HAD-like hydrolase superfamily. NagD family.</text>
</comment>
<proteinExistence type="inferred from homology"/>
<feature type="binding site" evidence="8">
    <location>
        <position position="206"/>
    </location>
    <ligand>
        <name>Mg(2+)</name>
        <dbReference type="ChEBI" id="CHEBI:18420"/>
    </ligand>
</feature>
<keyword evidence="4 5" id="KW-0460">Magnesium</keyword>
<dbReference type="InterPro" id="IPR036412">
    <property type="entry name" value="HAD-like_sf"/>
</dbReference>
<feature type="binding site" evidence="8">
    <location>
        <position position="11"/>
    </location>
    <ligand>
        <name>Mg(2+)</name>
        <dbReference type="ChEBI" id="CHEBI:18420"/>
    </ligand>
</feature>
<evidence type="ECO:0000313" key="12">
    <source>
        <dbReference type="Proteomes" id="UP000297725"/>
    </source>
</evidence>
<reference evidence="10 12" key="1">
    <citation type="submission" date="2019-03" db="EMBL/GenBank/DDBJ databases">
        <title>Vagococcus sp. was isolated fron gut of Carduelis flavirostris.</title>
        <authorList>
            <person name="Ge Y."/>
        </authorList>
    </citation>
    <scope>NUCLEOTIDE SEQUENCE [LARGE SCALE GENOMIC DNA]</scope>
    <source>
        <strain evidence="10 12">CF-210</strain>
    </source>
</reference>
<comment type="function">
    <text evidence="5">Catalyzes the dephosphorylation of 2-6 carbon acid sugars in vitro.</text>
</comment>
<organism evidence="10 12">
    <name type="scientific">Vagococcus xieshaowenii</name>
    <dbReference type="NCBI Taxonomy" id="2562451"/>
    <lineage>
        <taxon>Bacteria</taxon>
        <taxon>Bacillati</taxon>
        <taxon>Bacillota</taxon>
        <taxon>Bacilli</taxon>
        <taxon>Lactobacillales</taxon>
        <taxon>Enterococcaceae</taxon>
        <taxon>Vagococcus</taxon>
    </lineage>
</organism>
<evidence type="ECO:0000256" key="5">
    <source>
        <dbReference type="PIRNR" id="PIRNR000915"/>
    </source>
</evidence>
<dbReference type="SFLD" id="SFLDS00003">
    <property type="entry name" value="Haloacid_Dehalogenase"/>
    <property type="match status" value="1"/>
</dbReference>
<dbReference type="InterPro" id="IPR006357">
    <property type="entry name" value="HAD-SF_hydro_IIA"/>
</dbReference>
<dbReference type="PIRSF" id="PIRSF000915">
    <property type="entry name" value="PGP-type_phosphatase"/>
    <property type="match status" value="1"/>
</dbReference>
<dbReference type="EMBL" id="CP038865">
    <property type="protein sequence ID" value="QCA29612.1"/>
    <property type="molecule type" value="Genomic_DNA"/>
</dbReference>
<sequence>MMYKGYLLDLDGTIYKGKEPIEGAKEFIEQLQERNIPYLFVTNNTTKTPRDVQTNLSQHFDIHVKEETIYTATLATADYLNSLNKGNRVYVIGESGLVDGLLSSGFIWDEEHPDFVVVGLDKKLNYQKLVTATLAIQNGAMFIGTNPDKNIPTEQGLLPGAGSIIASLISSTNQQPIIIGKPSSVIMQGAIERMGLEKSDVIMVGDNYETDIQAGIHNQIDTLLVLTGFTQKDDVSSLPIAPTYTLNNLSEWGGWNAINDTKK</sequence>
<dbReference type="GO" id="GO:0005737">
    <property type="term" value="C:cytoplasm"/>
    <property type="evidence" value="ECO:0007669"/>
    <property type="project" value="TreeGrafter"/>
</dbReference>
<keyword evidence="3 10" id="KW-0378">Hydrolase</keyword>
<evidence type="ECO:0000256" key="6">
    <source>
        <dbReference type="PIRSR" id="PIRSR000915-1"/>
    </source>
</evidence>
<dbReference type="EMBL" id="SRHU01000023">
    <property type="protein sequence ID" value="TFZ41033.1"/>
    <property type="molecule type" value="Genomic_DNA"/>
</dbReference>
<dbReference type="Proteomes" id="UP000296883">
    <property type="component" value="Chromosome"/>
</dbReference>
<dbReference type="EC" id="3.1.3.-" evidence="5"/>
<dbReference type="SFLD" id="SFLDG01139">
    <property type="entry name" value="C2.A:_Pyridoxal_Phosphate_Phos"/>
    <property type="match status" value="1"/>
</dbReference>
<feature type="binding site" evidence="8">
    <location>
        <position position="9"/>
    </location>
    <ligand>
        <name>Mg(2+)</name>
        <dbReference type="ChEBI" id="CHEBI:18420"/>
    </ligand>
</feature>
<gene>
    <name evidence="10" type="ORF">E4031_06455</name>
    <name evidence="9" type="ORF">E4Z98_06640</name>
</gene>
<evidence type="ECO:0000256" key="1">
    <source>
        <dbReference type="ARBA" id="ARBA00006696"/>
    </source>
</evidence>
<evidence type="ECO:0000256" key="8">
    <source>
        <dbReference type="PIRSR" id="PIRSR000915-3"/>
    </source>
</evidence>
<feature type="binding site" evidence="7">
    <location>
        <position position="181"/>
    </location>
    <ligand>
        <name>substrate</name>
    </ligand>
</feature>
<dbReference type="InterPro" id="IPR023214">
    <property type="entry name" value="HAD_sf"/>
</dbReference>
<dbReference type="GO" id="GO:0016791">
    <property type="term" value="F:phosphatase activity"/>
    <property type="evidence" value="ECO:0007669"/>
    <property type="project" value="TreeGrafter"/>
</dbReference>
<evidence type="ECO:0000313" key="9">
    <source>
        <dbReference type="EMBL" id="QCA29612.1"/>
    </source>
</evidence>
<dbReference type="Pfam" id="PF13242">
    <property type="entry name" value="Hydrolase_like"/>
    <property type="match status" value="1"/>
</dbReference>
<evidence type="ECO:0000256" key="3">
    <source>
        <dbReference type="ARBA" id="ARBA00022801"/>
    </source>
</evidence>
<dbReference type="FunFam" id="3.40.50.1000:FF:000053">
    <property type="entry name" value="TIGR01457 family HAD hydrolase"/>
    <property type="match status" value="1"/>
</dbReference>
<dbReference type="CDD" id="cd07530">
    <property type="entry name" value="HAD_Pase_UmpH-like"/>
    <property type="match status" value="1"/>
</dbReference>
<dbReference type="SUPFAM" id="SSF56784">
    <property type="entry name" value="HAD-like"/>
    <property type="match status" value="1"/>
</dbReference>
<evidence type="ECO:0000313" key="11">
    <source>
        <dbReference type="Proteomes" id="UP000296883"/>
    </source>
</evidence>
<feature type="active site" description="Proton donor" evidence="6">
    <location>
        <position position="11"/>
    </location>
</feature>
<dbReference type="AlphaFoldDB" id="A0AAJ5EG15"/>